<dbReference type="InterPro" id="IPR043917">
    <property type="entry name" value="DUF5753"/>
</dbReference>
<evidence type="ECO:0000259" key="2">
    <source>
        <dbReference type="SMART" id="SM00530"/>
    </source>
</evidence>
<organism evidence="3 5">
    <name type="scientific">Streptomyces carminius</name>
    <dbReference type="NCBI Taxonomy" id="2665496"/>
    <lineage>
        <taxon>Bacteria</taxon>
        <taxon>Bacillati</taxon>
        <taxon>Actinomycetota</taxon>
        <taxon>Actinomycetes</taxon>
        <taxon>Kitasatosporales</taxon>
        <taxon>Streptomycetaceae</taxon>
        <taxon>Streptomyces</taxon>
    </lineage>
</organism>
<proteinExistence type="predicted"/>
<dbReference type="InterPro" id="IPR001387">
    <property type="entry name" value="Cro/C1-type_HTH"/>
</dbReference>
<comment type="caution">
    <text evidence="3">The sequence shown here is derived from an EMBL/GenBank/DDBJ whole genome shotgun (WGS) entry which is preliminary data.</text>
</comment>
<dbReference type="EMBL" id="PGGW01000050">
    <property type="protein sequence ID" value="PJE96988.1"/>
    <property type="molecule type" value="Genomic_DNA"/>
</dbReference>
<evidence type="ECO:0000256" key="1">
    <source>
        <dbReference type="SAM" id="MobiDB-lite"/>
    </source>
</evidence>
<dbReference type="Pfam" id="PF19054">
    <property type="entry name" value="DUF5753"/>
    <property type="match status" value="1"/>
</dbReference>
<evidence type="ECO:0000313" key="3">
    <source>
        <dbReference type="EMBL" id="PJE96988.1"/>
    </source>
</evidence>
<name>A0A2M8LYE0_9ACTN</name>
<dbReference type="InterPro" id="IPR010982">
    <property type="entry name" value="Lambda_DNA-bd_dom_sf"/>
</dbReference>
<dbReference type="RefSeq" id="WP_100201787.1">
    <property type="nucleotide sequence ID" value="NZ_PGGW01000039.1"/>
</dbReference>
<reference evidence="3 5" key="1">
    <citation type="submission" date="2017-11" db="EMBL/GenBank/DDBJ databases">
        <title>Streptomyces carmine sp. nov., a novel actinomycete isolated from Sophora alopecuroides in Xinjiang, China.</title>
        <authorList>
            <person name="Wang Y."/>
            <person name="Luo X."/>
            <person name="Wan C."/>
            <person name="Zhang L."/>
        </authorList>
    </citation>
    <scope>NUCLEOTIDE SEQUENCE [LARGE SCALE GENOMIC DNA]</scope>
    <source>
        <strain evidence="3 5">TRM SA0054</strain>
    </source>
</reference>
<dbReference type="SMART" id="SM00530">
    <property type="entry name" value="HTH_XRE"/>
    <property type="match status" value="1"/>
</dbReference>
<dbReference type="AlphaFoldDB" id="A0A2M8LYE0"/>
<dbReference type="Pfam" id="PF13560">
    <property type="entry name" value="HTH_31"/>
    <property type="match status" value="1"/>
</dbReference>
<protein>
    <submittedName>
        <fullName evidence="3">Transcriptional regulator</fullName>
    </submittedName>
</protein>
<dbReference type="GO" id="GO:0003677">
    <property type="term" value="F:DNA binding"/>
    <property type="evidence" value="ECO:0007669"/>
    <property type="project" value="InterPro"/>
</dbReference>
<dbReference type="Gene3D" id="1.10.260.40">
    <property type="entry name" value="lambda repressor-like DNA-binding domains"/>
    <property type="match status" value="1"/>
</dbReference>
<dbReference type="Proteomes" id="UP000230407">
    <property type="component" value="Unassembled WGS sequence"/>
</dbReference>
<dbReference type="CDD" id="cd00093">
    <property type="entry name" value="HTH_XRE"/>
    <property type="match status" value="1"/>
</dbReference>
<dbReference type="SUPFAM" id="SSF47413">
    <property type="entry name" value="lambda repressor-like DNA-binding domains"/>
    <property type="match status" value="1"/>
</dbReference>
<dbReference type="EMBL" id="PGGW01000039">
    <property type="protein sequence ID" value="PJE97697.1"/>
    <property type="molecule type" value="Genomic_DNA"/>
</dbReference>
<gene>
    <name evidence="4" type="ORF">CUT44_11235</name>
    <name evidence="3" type="ORF">CUT44_14490</name>
</gene>
<sequence>MNDTPPGTPEASESVPPTPVRGQVGAREVLRCVGRQIKILRRRTGLERAELGPAIGYSPSMVAAVELGRRPPQPEFLAAADSVLDAGGLLTCATDLVEQARAAGLAGVPGEPEWLAAWHAYAPATVPELLRTPDYHRAVLRAARPLLDEETVERRTAALAERAERVLGRRPAPLVTCVLDEAVLHRPYGGPAVLRAQLAHLAELGRLRHVEVQVMPTGAADHAGAEGGAFVLLEPADGRLPVARTGDGERVTVRRAEVRALEQRYAALRAQALSPDESSALVGKRAAEAGAGA</sequence>
<feature type="region of interest" description="Disordered" evidence="1">
    <location>
        <begin position="1"/>
        <end position="23"/>
    </location>
</feature>
<keyword evidence="5" id="KW-1185">Reference proteome</keyword>
<evidence type="ECO:0000313" key="4">
    <source>
        <dbReference type="EMBL" id="PJE97697.1"/>
    </source>
</evidence>
<feature type="domain" description="HTH cro/C1-type" evidence="2">
    <location>
        <begin position="36"/>
        <end position="91"/>
    </location>
</feature>
<accession>A0A2M8LYE0</accession>
<evidence type="ECO:0000313" key="5">
    <source>
        <dbReference type="Proteomes" id="UP000230407"/>
    </source>
</evidence>